<evidence type="ECO:0000256" key="1">
    <source>
        <dbReference type="SAM" id="Coils"/>
    </source>
</evidence>
<sequence length="139" mass="15737">MHRVLVAVKASVTHTSADCVYSQKLTETQQASMRKQEQIAAQQQQQIKLQAEALENARIQQEITAKQFEEQKVMLLEQQAQLVQQQQEALQMALLAKQQAEQAANSAADQALKKAEAMKRRITPPAKPGLSFFNLWFFN</sequence>
<evidence type="ECO:0000313" key="3">
    <source>
        <dbReference type="Proteomes" id="UP000593567"/>
    </source>
</evidence>
<dbReference type="Proteomes" id="UP000593567">
    <property type="component" value="Unassembled WGS sequence"/>
</dbReference>
<name>A0A7J7J7X3_BUGNE</name>
<organism evidence="2 3">
    <name type="scientific">Bugula neritina</name>
    <name type="common">Brown bryozoan</name>
    <name type="synonym">Sertularia neritina</name>
    <dbReference type="NCBI Taxonomy" id="10212"/>
    <lineage>
        <taxon>Eukaryota</taxon>
        <taxon>Metazoa</taxon>
        <taxon>Spiralia</taxon>
        <taxon>Lophotrochozoa</taxon>
        <taxon>Bryozoa</taxon>
        <taxon>Gymnolaemata</taxon>
        <taxon>Cheilostomatida</taxon>
        <taxon>Flustrina</taxon>
        <taxon>Buguloidea</taxon>
        <taxon>Bugulidae</taxon>
        <taxon>Bugula</taxon>
    </lineage>
</organism>
<protein>
    <submittedName>
        <fullName evidence="2">Uncharacterized protein</fullName>
    </submittedName>
</protein>
<dbReference type="AlphaFoldDB" id="A0A7J7J7X3"/>
<dbReference type="EMBL" id="VXIV02002965">
    <property type="protein sequence ID" value="KAF6021766.1"/>
    <property type="molecule type" value="Genomic_DNA"/>
</dbReference>
<reference evidence="2" key="1">
    <citation type="submission" date="2020-06" db="EMBL/GenBank/DDBJ databases">
        <title>Draft genome of Bugula neritina, a colonial animal packing powerful symbionts and potential medicines.</title>
        <authorList>
            <person name="Rayko M."/>
        </authorList>
    </citation>
    <scope>NUCLEOTIDE SEQUENCE [LARGE SCALE GENOMIC DNA]</scope>
    <source>
        <strain evidence="2">Kwan_BN1</strain>
    </source>
</reference>
<proteinExistence type="predicted"/>
<keyword evidence="1" id="KW-0175">Coiled coil</keyword>
<feature type="coiled-coil region" evidence="1">
    <location>
        <begin position="25"/>
        <end position="103"/>
    </location>
</feature>
<evidence type="ECO:0000313" key="2">
    <source>
        <dbReference type="EMBL" id="KAF6021766.1"/>
    </source>
</evidence>
<comment type="caution">
    <text evidence="2">The sequence shown here is derived from an EMBL/GenBank/DDBJ whole genome shotgun (WGS) entry which is preliminary data.</text>
</comment>
<accession>A0A7J7J7X3</accession>
<gene>
    <name evidence="2" type="ORF">EB796_019922</name>
</gene>
<keyword evidence="3" id="KW-1185">Reference proteome</keyword>